<dbReference type="PANTHER" id="PTHR34374">
    <property type="entry name" value="LARGE RIBOSOMAL RNA SUBUNIT ACCUMULATION PROTEIN YCED HOMOLOG 1, CHLOROPLASTIC"/>
    <property type="match status" value="1"/>
</dbReference>
<dbReference type="Pfam" id="PF02620">
    <property type="entry name" value="YceD"/>
    <property type="match status" value="1"/>
</dbReference>
<dbReference type="Proteomes" id="UP001079657">
    <property type="component" value="Unassembled WGS sequence"/>
</dbReference>
<sequence length="165" mass="18869">MIIGISDLIGKKIKEKKINMSFEGENITFEQEEIEFVEPINIEGIFTIAGDIINFDGTIKTTLKLVCSRCLEKFNYPLEIQIHENFSKFEDNKDDEIIIINDDKVDFSPIIETNIILSLPMKRLCSEECLGLCTVCGTNLNHSTCNCEKNDIDPRLAKLRDFFPN</sequence>
<evidence type="ECO:0000313" key="2">
    <source>
        <dbReference type="Proteomes" id="UP001079657"/>
    </source>
</evidence>
<reference evidence="1" key="1">
    <citation type="submission" date="2022-12" db="EMBL/GenBank/DDBJ databases">
        <authorList>
            <person name="Wang J."/>
        </authorList>
    </citation>
    <scope>NUCLEOTIDE SEQUENCE</scope>
    <source>
        <strain evidence="1">HY-42-06</strain>
    </source>
</reference>
<dbReference type="PANTHER" id="PTHR34374:SF1">
    <property type="entry name" value="LARGE RIBOSOMAL RNA SUBUNIT ACCUMULATION PROTEIN YCED HOMOLOG 1, CHLOROPLASTIC"/>
    <property type="match status" value="1"/>
</dbReference>
<organism evidence="1 2">
    <name type="scientific">Clostridium ganghwense</name>
    <dbReference type="NCBI Taxonomy" id="312089"/>
    <lineage>
        <taxon>Bacteria</taxon>
        <taxon>Bacillati</taxon>
        <taxon>Bacillota</taxon>
        <taxon>Clostridia</taxon>
        <taxon>Eubacteriales</taxon>
        <taxon>Clostridiaceae</taxon>
        <taxon>Clostridium</taxon>
    </lineage>
</organism>
<accession>A0ABT4CTY4</accession>
<evidence type="ECO:0000313" key="1">
    <source>
        <dbReference type="EMBL" id="MCY6372378.1"/>
    </source>
</evidence>
<comment type="caution">
    <text evidence="1">The sequence shown here is derived from an EMBL/GenBank/DDBJ whole genome shotgun (WGS) entry which is preliminary data.</text>
</comment>
<proteinExistence type="predicted"/>
<dbReference type="RefSeq" id="WP_268051357.1">
    <property type="nucleotide sequence ID" value="NZ_JAPQES010000007.1"/>
</dbReference>
<dbReference type="InterPro" id="IPR003772">
    <property type="entry name" value="YceD"/>
</dbReference>
<keyword evidence="2" id="KW-1185">Reference proteome</keyword>
<gene>
    <name evidence="1" type="ORF">OXH55_17235</name>
</gene>
<name>A0ABT4CTY4_9CLOT</name>
<protein>
    <submittedName>
        <fullName evidence="1">DUF177 domain-containing protein</fullName>
    </submittedName>
</protein>
<dbReference type="EMBL" id="JAPQES010000007">
    <property type="protein sequence ID" value="MCY6372378.1"/>
    <property type="molecule type" value="Genomic_DNA"/>
</dbReference>